<keyword evidence="3 6" id="KW-0378">Hydrolase</keyword>
<evidence type="ECO:0000256" key="5">
    <source>
        <dbReference type="ARBA" id="ARBA00023098"/>
    </source>
</evidence>
<evidence type="ECO:0000313" key="9">
    <source>
        <dbReference type="EMBL" id="KAJ4975601.1"/>
    </source>
</evidence>
<protein>
    <recommendedName>
        <fullName evidence="8">PNPLA domain-containing protein</fullName>
    </recommendedName>
</protein>
<dbReference type="PANTHER" id="PTHR24185:SF1">
    <property type="entry name" value="CALCIUM-INDEPENDENT PHOSPHOLIPASE A2-GAMMA"/>
    <property type="match status" value="1"/>
</dbReference>
<dbReference type="SMART" id="SM00185">
    <property type="entry name" value="ARM"/>
    <property type="match status" value="3"/>
</dbReference>
<feature type="active site" description="Nucleophile" evidence="6">
    <location>
        <position position="563"/>
    </location>
</feature>
<dbReference type="EMBL" id="JAMYWD010000003">
    <property type="protein sequence ID" value="KAJ4975601.1"/>
    <property type="molecule type" value="Genomic_DNA"/>
</dbReference>
<dbReference type="SUPFAM" id="SSF52151">
    <property type="entry name" value="FabD/lysophospholipase-like"/>
    <property type="match status" value="1"/>
</dbReference>
<dbReference type="InterPro" id="IPR011989">
    <property type="entry name" value="ARM-like"/>
</dbReference>
<feature type="region of interest" description="Disordered" evidence="7">
    <location>
        <begin position="30"/>
        <end position="50"/>
    </location>
</feature>
<dbReference type="GO" id="GO:0004620">
    <property type="term" value="F:phospholipase activity"/>
    <property type="evidence" value="ECO:0007669"/>
    <property type="project" value="InterPro"/>
</dbReference>
<dbReference type="PROSITE" id="PS51635">
    <property type="entry name" value="PNPLA"/>
    <property type="match status" value="1"/>
</dbReference>
<dbReference type="InterPro" id="IPR002641">
    <property type="entry name" value="PNPLA_dom"/>
</dbReference>
<dbReference type="Gene3D" id="1.25.10.10">
    <property type="entry name" value="Leucine-rich Repeat Variant"/>
    <property type="match status" value="1"/>
</dbReference>
<dbReference type="InterPro" id="IPR001611">
    <property type="entry name" value="Leu-rich_rpt"/>
</dbReference>
<dbReference type="GO" id="GO:0006631">
    <property type="term" value="P:fatty acid metabolic process"/>
    <property type="evidence" value="ECO:0007669"/>
    <property type="project" value="TreeGrafter"/>
</dbReference>
<sequence>MSWGLGWKRPSEIFHLTLYYGNVDDVDIDFDAEDPVDSPTTPPTPSTQEEELGFRIELDWNAGDDEDQVALRLKSQLMVAIPPPRESVVLKLTPHDENVGADMTVVKQREPLRVVKLSKPVGSGQYSDGIGVLTRLIRPNLAPPSGISDDYADHWKSVTVLNLCGCGLTVFPVVLTRLPLLEKLYLDNNRLSLLPPELGELKILKVLGVDYNMLVSVPVELRQCAGLLELSLEHNKLVRPLLDFRAMAGLRVLRLFGNPLEFLPEILPLHKLRHLSLANIRIEADENLKSVNVQIETENNSYFIASRHKLSAFFSLIFRFSSCHHPLLASALAKIMQDHGNRIVVGKDENAVRQLISMISSDDRHVVEQACLALSSLAADVSVAMQLMKSDIMQPVETVLRSTAPEEVISVLQVVVNLAFASDSVAQKILTRDVLKSLKALCAHKNPEVQRLALLAVGNLAFCLENRRILVTSESLRELLVRLTVAPEPRVHKAAARALAILGENEILRRALRGRPIAKQGLRILAMDGGGMKGLATVQMLRQIEQGTGKRVHELFDLICGTSTGGMLAVALGIKALTLDKCEEIYKKLGKLVFAEPVPKDNEAATWREKLDQLYKSSSQSFRVVVHGSKHSADQFERLLKEMCADEGGDLLIESAAKSIPKVFVVSTLVSVMPAQPFIFRNYQYPIGTPETILGTGESPAFTGHGTAATGTQAGYKRSAFIGSCKHHVWQAIRASSAAPYYLDDFSDDVSRFQDGAIVANNPTIFAIREAQLLWPDTKIDCLVSIGCGSVPTRVRKGGWRYMDTGQVLIESACSVDRVEEEINTLLPMLPEIQYFRFNPVDERCGMELDETDPAVWLKLEAATEDFIQNNDQAFKNVCERLLLPYQNEEKWSEKLKLQHCQKPKTSITVADENSPSLGWRRMILLVEASHSPDSGRIVHHARSLETFCARNGIRLSIVNRIGGFSKAVPATTFPTPFTSPMFTGSFPSSPLPFSPEVGLQRISRIDLVPPLSLDGFQVGKAPGSPPKSPSGTWQLNLPARSLHEKLQNLPQVGIIHLALQNDSVGSILSWQNDVFVVAEPGELADRFVQSVKFSLVSTMRNRSRKDASALANVSTVADLVAYRPYFHVGGIVHRYIGRQTQVMEDDQEIGAYMFRRTVPSMHLTPEDVRWMVGAWRDRIIICTGTYGPIPSLVKAFLDSGAKAVISPSTLPAEAPLTAFHGSGEFNIPEDGRFEIGEEADDEDVEPEPPSPISDWEDSDLEKNNVHSTGWVDNEEEELSRFVCQLYDALFRDGARVDVALKQALGLHPKLKYSCHLPETP</sequence>
<proteinExistence type="predicted"/>
<feature type="active site" description="Proton acceptor" evidence="6">
    <location>
        <position position="755"/>
    </location>
</feature>
<organism evidence="9 10">
    <name type="scientific">Protea cynaroides</name>
    <dbReference type="NCBI Taxonomy" id="273540"/>
    <lineage>
        <taxon>Eukaryota</taxon>
        <taxon>Viridiplantae</taxon>
        <taxon>Streptophyta</taxon>
        <taxon>Embryophyta</taxon>
        <taxon>Tracheophyta</taxon>
        <taxon>Spermatophyta</taxon>
        <taxon>Magnoliopsida</taxon>
        <taxon>Proteales</taxon>
        <taxon>Proteaceae</taxon>
        <taxon>Protea</taxon>
    </lineage>
</organism>
<comment type="caution">
    <text evidence="9">The sequence shown here is derived from an EMBL/GenBank/DDBJ whole genome shotgun (WGS) entry which is preliminary data.</text>
</comment>
<dbReference type="InterPro" id="IPR000225">
    <property type="entry name" value="Armadillo"/>
</dbReference>
<evidence type="ECO:0000256" key="4">
    <source>
        <dbReference type="ARBA" id="ARBA00022963"/>
    </source>
</evidence>
<feature type="domain" description="PNPLA" evidence="8">
    <location>
        <begin position="525"/>
        <end position="768"/>
    </location>
</feature>
<keyword evidence="5 6" id="KW-0443">Lipid metabolism</keyword>
<name>A0A9Q0KSM4_9MAGN</name>
<dbReference type="Pfam" id="PF13855">
    <property type="entry name" value="LRR_8"/>
    <property type="match status" value="1"/>
</dbReference>
<dbReference type="InterPro" id="IPR016024">
    <property type="entry name" value="ARM-type_fold"/>
</dbReference>
<keyword evidence="10" id="KW-1185">Reference proteome</keyword>
<keyword evidence="4 6" id="KW-0442">Lipid degradation</keyword>
<evidence type="ECO:0000313" key="10">
    <source>
        <dbReference type="Proteomes" id="UP001141806"/>
    </source>
</evidence>
<feature type="short sequence motif" description="GXSXG" evidence="6">
    <location>
        <begin position="561"/>
        <end position="565"/>
    </location>
</feature>
<evidence type="ECO:0000256" key="2">
    <source>
        <dbReference type="ARBA" id="ARBA00022737"/>
    </source>
</evidence>
<evidence type="ECO:0000259" key="8">
    <source>
        <dbReference type="PROSITE" id="PS51635"/>
    </source>
</evidence>
<dbReference type="Gene3D" id="3.80.10.10">
    <property type="entry name" value="Ribonuclease Inhibitor"/>
    <property type="match status" value="1"/>
</dbReference>
<dbReference type="GO" id="GO:0016042">
    <property type="term" value="P:lipid catabolic process"/>
    <property type="evidence" value="ECO:0007669"/>
    <property type="project" value="UniProtKB-UniRule"/>
</dbReference>
<dbReference type="SUPFAM" id="SSF48371">
    <property type="entry name" value="ARM repeat"/>
    <property type="match status" value="1"/>
</dbReference>
<dbReference type="Pfam" id="PF01734">
    <property type="entry name" value="Patatin"/>
    <property type="match status" value="1"/>
</dbReference>
<dbReference type="InterPro" id="IPR045217">
    <property type="entry name" value="PNPLA8-like"/>
</dbReference>
<dbReference type="InterPro" id="IPR016035">
    <property type="entry name" value="Acyl_Trfase/lysoPLipase"/>
</dbReference>
<dbReference type="OrthoDB" id="630895at2759"/>
<dbReference type="Proteomes" id="UP001141806">
    <property type="component" value="Unassembled WGS sequence"/>
</dbReference>
<dbReference type="InterPro" id="IPR032675">
    <property type="entry name" value="LRR_dom_sf"/>
</dbReference>
<accession>A0A9Q0KSM4</accession>
<dbReference type="PANTHER" id="PTHR24185">
    <property type="entry name" value="CALCIUM-INDEPENDENT PHOSPHOLIPASE A2-GAMMA"/>
    <property type="match status" value="1"/>
</dbReference>
<dbReference type="Pfam" id="PF00514">
    <property type="entry name" value="Arm"/>
    <property type="match status" value="1"/>
</dbReference>
<keyword evidence="2" id="KW-0677">Repeat</keyword>
<dbReference type="GO" id="GO:0016020">
    <property type="term" value="C:membrane"/>
    <property type="evidence" value="ECO:0007669"/>
    <property type="project" value="TreeGrafter"/>
</dbReference>
<evidence type="ECO:0000256" key="3">
    <source>
        <dbReference type="ARBA" id="ARBA00022801"/>
    </source>
</evidence>
<keyword evidence="1" id="KW-0433">Leucine-rich repeat</keyword>
<feature type="short sequence motif" description="DGA/G" evidence="6">
    <location>
        <begin position="755"/>
        <end position="757"/>
    </location>
</feature>
<reference evidence="9" key="1">
    <citation type="journal article" date="2023" name="Plant J.">
        <title>The genome of the king protea, Protea cynaroides.</title>
        <authorList>
            <person name="Chang J."/>
            <person name="Duong T.A."/>
            <person name="Schoeman C."/>
            <person name="Ma X."/>
            <person name="Roodt D."/>
            <person name="Barker N."/>
            <person name="Li Z."/>
            <person name="Van de Peer Y."/>
            <person name="Mizrachi E."/>
        </authorList>
    </citation>
    <scope>NUCLEOTIDE SEQUENCE</scope>
    <source>
        <tissue evidence="9">Young leaves</tissue>
    </source>
</reference>
<dbReference type="SMART" id="SM00369">
    <property type="entry name" value="LRR_TYP"/>
    <property type="match status" value="2"/>
</dbReference>
<evidence type="ECO:0000256" key="6">
    <source>
        <dbReference type="PROSITE-ProRule" id="PRU01161"/>
    </source>
</evidence>
<feature type="short sequence motif" description="GXGXXG" evidence="6">
    <location>
        <begin position="529"/>
        <end position="534"/>
    </location>
</feature>
<gene>
    <name evidence="9" type="ORF">NE237_000707</name>
</gene>
<feature type="region of interest" description="Disordered" evidence="7">
    <location>
        <begin position="1239"/>
        <end position="1266"/>
    </location>
</feature>
<dbReference type="Gene3D" id="3.40.1090.10">
    <property type="entry name" value="Cytosolic phospholipase A2 catalytic domain"/>
    <property type="match status" value="1"/>
</dbReference>
<evidence type="ECO:0000256" key="1">
    <source>
        <dbReference type="ARBA" id="ARBA00022614"/>
    </source>
</evidence>
<dbReference type="InterPro" id="IPR003591">
    <property type="entry name" value="Leu-rich_rpt_typical-subtyp"/>
</dbReference>
<evidence type="ECO:0000256" key="7">
    <source>
        <dbReference type="SAM" id="MobiDB-lite"/>
    </source>
</evidence>
<dbReference type="SUPFAM" id="SSF52058">
    <property type="entry name" value="L domain-like"/>
    <property type="match status" value="1"/>
</dbReference>
<dbReference type="CDD" id="cd07211">
    <property type="entry name" value="Pat_PNPLA8"/>
    <property type="match status" value="1"/>
</dbReference>